<feature type="compositionally biased region" description="Polar residues" evidence="2">
    <location>
        <begin position="1491"/>
        <end position="1536"/>
    </location>
</feature>
<dbReference type="InterPro" id="IPR001849">
    <property type="entry name" value="PH_domain"/>
</dbReference>
<reference evidence="6" key="1">
    <citation type="submission" date="2010-11" db="EMBL/GenBank/DDBJ databases">
        <title>The genome sequence of Microbotryum violaceum strain p1A1 Lamole.</title>
        <authorList>
            <person name="Cuomo C."/>
            <person name="Perlin M."/>
            <person name="Young S.K."/>
            <person name="Zeng Q."/>
            <person name="Gargeya S."/>
            <person name="Alvarado L."/>
            <person name="Berlin A."/>
            <person name="Chapman S.B."/>
            <person name="Chen Z."/>
            <person name="Freedman E."/>
            <person name="Gellesch M."/>
            <person name="Goldberg J."/>
            <person name="Griggs A."/>
            <person name="Gujja S."/>
            <person name="Heilman E."/>
            <person name="Heiman D."/>
            <person name="Howarth C."/>
            <person name="Mehta T."/>
            <person name="Neiman D."/>
            <person name="Pearson M."/>
            <person name="Roberts A."/>
            <person name="Saif S."/>
            <person name="Shea T."/>
            <person name="Shenoy N."/>
            <person name="Sisk P."/>
            <person name="Stolte C."/>
            <person name="Sykes S."/>
            <person name="White J."/>
            <person name="Yandava C."/>
            <person name="Haas B."/>
            <person name="Nusbaum C."/>
            <person name="Birren B."/>
        </authorList>
    </citation>
    <scope>NUCLEOTIDE SEQUENCE [LARGE SCALE GENOMIC DNA]</scope>
    <source>
        <strain evidence="6">p1A1 Lamole</strain>
    </source>
</reference>
<proteinExistence type="predicted"/>
<feature type="compositionally biased region" description="Pro residues" evidence="2">
    <location>
        <begin position="1177"/>
        <end position="1186"/>
    </location>
</feature>
<gene>
    <name evidence="4" type="ORF">MVLG_01365</name>
</gene>
<dbReference type="GO" id="GO:0000226">
    <property type="term" value="P:microtubule cytoskeleton organization"/>
    <property type="evidence" value="ECO:0007669"/>
    <property type="project" value="TreeGrafter"/>
</dbReference>
<reference evidence="4" key="2">
    <citation type="submission" date="2010-11" db="EMBL/GenBank/DDBJ databases">
        <authorList>
            <consortium name="The Broad Institute Genome Sequencing Platform"/>
            <person name="Earl A."/>
            <person name="Ward D."/>
            <person name="Feldgarden M."/>
            <person name="Gevers D."/>
            <person name="Butler R."/>
            <person name="Young S.K."/>
            <person name="Zeng Q."/>
            <person name="Gargeya S."/>
            <person name="Fitzgerald M."/>
            <person name="Haas B."/>
            <person name="Abouelleil A."/>
            <person name="Alvarado L."/>
            <person name="Arachchi H.M."/>
            <person name="Berlin A."/>
            <person name="Brown A."/>
            <person name="Chapman S.B."/>
            <person name="Chen Z."/>
            <person name="Dunbar C."/>
            <person name="Freedman E."/>
            <person name="Gearin G."/>
            <person name="Gellesch M."/>
            <person name="Goldberg J."/>
            <person name="Griggs A."/>
            <person name="Gujja S."/>
            <person name="Heilman E."/>
            <person name="Heiman D."/>
            <person name="Howarth C."/>
            <person name="Larson L."/>
            <person name="Lui A."/>
            <person name="MacDonald P.J.P."/>
            <person name="Mehta T."/>
            <person name="Montmayeur A."/>
            <person name="Murphy C."/>
            <person name="Neiman D."/>
            <person name="Pearson M."/>
            <person name="Priest M."/>
            <person name="Roberts A."/>
            <person name="Saif S."/>
            <person name="Shea T."/>
            <person name="Shenoy N."/>
            <person name="Sisk P."/>
            <person name="Stolte C."/>
            <person name="Sykes S."/>
            <person name="White J."/>
            <person name="Yandava C."/>
            <person name="Wortman J."/>
            <person name="Nusbaum C."/>
            <person name="Birren B."/>
        </authorList>
    </citation>
    <scope>NUCLEOTIDE SEQUENCE</scope>
    <source>
        <strain evidence="4">P1A1 Lamole</strain>
    </source>
</reference>
<reference evidence="5" key="4">
    <citation type="submission" date="2015-06" db="UniProtKB">
        <authorList>
            <consortium name="EnsemblFungi"/>
        </authorList>
    </citation>
    <scope>IDENTIFICATION</scope>
</reference>
<dbReference type="InterPro" id="IPR024774">
    <property type="entry name" value="PH_dom-Mcp5-type"/>
</dbReference>
<keyword evidence="6" id="KW-1185">Reference proteome</keyword>
<feature type="compositionally biased region" description="Low complexity" evidence="2">
    <location>
        <begin position="212"/>
        <end position="243"/>
    </location>
</feature>
<dbReference type="Proteomes" id="UP000017200">
    <property type="component" value="Unassembled WGS sequence"/>
</dbReference>
<dbReference type="PANTHER" id="PTHR28190:SF1">
    <property type="entry name" value="NUCLEAR MIGRATION PROTEIN NUM1"/>
    <property type="match status" value="1"/>
</dbReference>
<evidence type="ECO:0000313" key="4">
    <source>
        <dbReference type="EMBL" id="KDE08324.1"/>
    </source>
</evidence>
<feature type="region of interest" description="Disordered" evidence="2">
    <location>
        <begin position="537"/>
        <end position="610"/>
    </location>
</feature>
<dbReference type="EMBL" id="GL541650">
    <property type="protein sequence ID" value="KDE08324.1"/>
    <property type="molecule type" value="Genomic_DNA"/>
</dbReference>
<evidence type="ECO:0000259" key="3">
    <source>
        <dbReference type="PROSITE" id="PS50003"/>
    </source>
</evidence>
<feature type="compositionally biased region" description="Polar residues" evidence="2">
    <location>
        <begin position="1102"/>
        <end position="1111"/>
    </location>
</feature>
<feature type="compositionally biased region" description="Low complexity" evidence="2">
    <location>
        <begin position="1163"/>
        <end position="1176"/>
    </location>
</feature>
<feature type="region of interest" description="Disordered" evidence="2">
    <location>
        <begin position="1598"/>
        <end position="1707"/>
    </location>
</feature>
<evidence type="ECO:0000313" key="5">
    <source>
        <dbReference type="EnsemblFungi" id="MVLG_01365T0"/>
    </source>
</evidence>
<evidence type="ECO:0000256" key="1">
    <source>
        <dbReference type="SAM" id="Coils"/>
    </source>
</evidence>
<feature type="compositionally biased region" description="Basic and acidic residues" evidence="2">
    <location>
        <begin position="587"/>
        <end position="597"/>
    </location>
</feature>
<feature type="region of interest" description="Disordered" evidence="2">
    <location>
        <begin position="887"/>
        <end position="933"/>
    </location>
</feature>
<feature type="region of interest" description="Disordered" evidence="2">
    <location>
        <begin position="1039"/>
        <end position="1060"/>
    </location>
</feature>
<dbReference type="OrthoDB" id="2149224at2759"/>
<dbReference type="CDD" id="cd13365">
    <property type="entry name" value="PH_PLC_plant-like"/>
    <property type="match status" value="1"/>
</dbReference>
<evidence type="ECO:0000313" key="6">
    <source>
        <dbReference type="Proteomes" id="UP000017200"/>
    </source>
</evidence>
<accession>U5H1W9</accession>
<keyword evidence="1" id="KW-0175">Coiled coil</keyword>
<feature type="compositionally biased region" description="Basic and acidic residues" evidence="2">
    <location>
        <begin position="635"/>
        <end position="644"/>
    </location>
</feature>
<protein>
    <recommendedName>
        <fullName evidence="3">PH domain-containing protein</fullName>
    </recommendedName>
</protein>
<dbReference type="GO" id="GO:0005543">
    <property type="term" value="F:phospholipid binding"/>
    <property type="evidence" value="ECO:0007669"/>
    <property type="project" value="InterPro"/>
</dbReference>
<dbReference type="OMA" id="RASMSIQ"/>
<dbReference type="HOGENOM" id="CLU_002913_0_0_1"/>
<feature type="compositionally biased region" description="Polar residues" evidence="2">
    <location>
        <begin position="1211"/>
        <end position="1235"/>
    </location>
</feature>
<feature type="domain" description="PH" evidence="3">
    <location>
        <begin position="1331"/>
        <end position="1442"/>
    </location>
</feature>
<feature type="compositionally biased region" description="Basic residues" evidence="2">
    <location>
        <begin position="1610"/>
        <end position="1622"/>
    </location>
</feature>
<evidence type="ECO:0000256" key="2">
    <source>
        <dbReference type="SAM" id="MobiDB-lite"/>
    </source>
</evidence>
<dbReference type="PROSITE" id="PS50003">
    <property type="entry name" value="PH_DOMAIN"/>
    <property type="match status" value="1"/>
</dbReference>
<feature type="region of interest" description="Disordered" evidence="2">
    <location>
        <begin position="160"/>
        <end position="246"/>
    </location>
</feature>
<feature type="compositionally biased region" description="Basic and acidic residues" evidence="2">
    <location>
        <begin position="1306"/>
        <end position="1318"/>
    </location>
</feature>
<dbReference type="InParanoid" id="U5H1W9"/>
<dbReference type="GO" id="GO:0005938">
    <property type="term" value="C:cell cortex"/>
    <property type="evidence" value="ECO:0007669"/>
    <property type="project" value="InterPro"/>
</dbReference>
<dbReference type="STRING" id="683840.U5H1W9"/>
<feature type="compositionally biased region" description="Acidic residues" evidence="2">
    <location>
        <begin position="916"/>
        <end position="933"/>
    </location>
</feature>
<feature type="region of interest" description="Disordered" evidence="2">
    <location>
        <begin position="413"/>
        <end position="434"/>
    </location>
</feature>
<feature type="compositionally biased region" description="Low complexity" evidence="2">
    <location>
        <begin position="1039"/>
        <end position="1051"/>
    </location>
</feature>
<feature type="compositionally biased region" description="Low complexity" evidence="2">
    <location>
        <begin position="1268"/>
        <end position="1291"/>
    </location>
</feature>
<name>U5H1W9_USTV1</name>
<feature type="coiled-coil region" evidence="1">
    <location>
        <begin position="269"/>
        <end position="384"/>
    </location>
</feature>
<reference evidence="4 6" key="3">
    <citation type="journal article" date="2015" name="BMC Genomics">
        <title>Sex and parasites: genomic and transcriptomic analysis of Microbotryum lychnidis-dioicae, the biotrophic and plant-castrating anther smut fungus.</title>
        <authorList>
            <person name="Perlin M.H."/>
            <person name="Amselem J."/>
            <person name="Fontanillas E."/>
            <person name="Toh S.S."/>
            <person name="Chen Z."/>
            <person name="Goldberg J."/>
            <person name="Duplessis S."/>
            <person name="Henrissat B."/>
            <person name="Young S."/>
            <person name="Zeng Q."/>
            <person name="Aguileta G."/>
            <person name="Petit E."/>
            <person name="Badouin H."/>
            <person name="Andrews J."/>
            <person name="Razeeq D."/>
            <person name="Gabaldon T."/>
            <person name="Quesneville H."/>
            <person name="Giraud T."/>
            <person name="Hood M.E."/>
            <person name="Schultz D.J."/>
            <person name="Cuomo C.A."/>
        </authorList>
    </citation>
    <scope>NUCLEOTIDE SEQUENCE [LARGE SCALE GENOMIC DNA]</scope>
    <source>
        <strain evidence="4">P1A1 Lamole</strain>
        <strain evidence="6">p1A1 Lamole</strain>
    </source>
</reference>
<dbReference type="EnsemblFungi" id="MVLG_01365T0">
    <property type="protein sequence ID" value="MVLG_01365T0"/>
    <property type="gene ID" value="MVLG_01365"/>
</dbReference>
<dbReference type="GO" id="GO:0032065">
    <property type="term" value="P:maintenance of protein location in cell cortex"/>
    <property type="evidence" value="ECO:0007669"/>
    <property type="project" value="InterPro"/>
</dbReference>
<feature type="compositionally biased region" description="Low complexity" evidence="2">
    <location>
        <begin position="555"/>
        <end position="570"/>
    </location>
</feature>
<feature type="compositionally biased region" description="Basic and acidic residues" evidence="2">
    <location>
        <begin position="1237"/>
        <end position="1246"/>
    </location>
</feature>
<feature type="region of interest" description="Disordered" evidence="2">
    <location>
        <begin position="1211"/>
        <end position="1322"/>
    </location>
</feature>
<feature type="compositionally biased region" description="Polar residues" evidence="2">
    <location>
        <begin position="887"/>
        <end position="906"/>
    </location>
</feature>
<feature type="region of interest" description="Disordered" evidence="2">
    <location>
        <begin position="1450"/>
        <end position="1543"/>
    </location>
</feature>
<dbReference type="PANTHER" id="PTHR28190">
    <property type="entry name" value="NUCLEAR MIGRATION PROTEIN NUM1"/>
    <property type="match status" value="1"/>
</dbReference>
<dbReference type="EMBL" id="AEIJ01000122">
    <property type="status" value="NOT_ANNOTATED_CDS"/>
    <property type="molecule type" value="Genomic_DNA"/>
</dbReference>
<feature type="region of interest" description="Disordered" evidence="2">
    <location>
        <begin position="73"/>
        <end position="109"/>
    </location>
</feature>
<feature type="region of interest" description="Disordered" evidence="2">
    <location>
        <begin position="1090"/>
        <end position="1190"/>
    </location>
</feature>
<sequence>MEDPIAAQVTASNTNPTSSIAAAALLNKLETLLRDKANEIHLAGQLGSNLLAQQTELEARVREIAELHQSLVRSPSSLDASTGATRRARGGVTSNGADDSSDGEDKAVGAETKKRLDALENELRQWDESNQPLYQTVGMAAARGIPDIDSNDLGTIADANANDEAERDVFMSPPRKTTSMQQKVAPPASAPNRGRGLANTSSASIPPVPSLSQSTTVAGATTAAASGHSDAASSRRARNNAQHRNNDIELATEIGQSLLGEVRRLQALLSEKEEHMRDGLRERDALESELENERSIRRTVEESVEKYKEENWNLELVTQDLRTNLTDSQSLLQKAELERQRALRDLATTRETLDTQRSEAEKLAQQLEAFKQKHETDLATMRKQTAGLQRDKSDLQGTLEGLKTELATRARGIKRAGSAHNLDPSPGADDSFEERRDDLYDDEEGDVFRGATRRKTGDGFPPGSPADLFSEYGDDSVAGSPVQRGGFLSTPDDSHKAGLAHAQRTIATLRASLAREKAAKMELRRQLADSGIAWEEETDAGEGHSTRHSTPARNAPGSARGSVRGSARGRGAARRRGGVAVGVPSRLRQDAGDRSIDESEENGSVGGEAMGSFDRASLFEHQFPSVEDEYSEVDSPIRHNRDFSLDDANPLSEDDASIRSRRSSLRQTTNLGDVLGGLSNDNSHRRTSLVSLSSTVSAARESMRALSPEPEMTAIAPVEPAKHQIVWTDCSTMTDPLAEPIAPEPVTVTVYVPAPIPDSTEIGVQTEPLPVPASVTVVEYVEVPAPVAHSAVMVDMSGQTDPAPVAPTKETAVTTDPITMTEASTSTDRVVLSEMQVQTDPVPTPAATVAVAPSSVASPQDMEDKALSSQASLTGLNIGKIFSAFSRSGSTPSAPASIPRSATESTIDGFRTANEATEDETETETETDSDFEDARETIGATSPFLSTTHSRSESVNDFVSIRSSTSASFNAVGPYNAVKSAEDSDYDDNTEILRTPLTPKNGREWTASRETFGNFTVKMPTKVTVHEVGVQTEAYAPPVVETPRPRTPITPMYGMSNRDRDSINTFGRADTPDNLSDAAARASSFVQGTYTDGAPRPESAMSGFSQYTTDAGSAPPLSPVGLKPMRLVPEVAASRMGPPPTPVRRSHTLAGTPGRPAVAGPRHSNLSSTSHSSLRAPPRPTSPPPADLLHRAQSPAFDEDYARRSSTLLVPGTVRSTPSRGSSLQNLRPQQSMTQVMDRKSNDYKSRSNTISRAEGAGHVPPLPSGPPLSSSARSISEMSMHSEMSRRPSMASSRTSEGGLFDAHNPSRGDEPLRNGDDSTDPAVIHAITQTMIGEFLYKYTRRAIGKGISEKRHKRFFWVHPYTKTLYWSTSDPGGANTNQSSAKSVCIEGVRQVLDANPLPPGLHQGSIIVQTPNREMKITASTRERHDMWFAAISYLLARPDPVEGDTTAIGGASNMSPSGKRSMSHLRRSENEHSMTPNARMYNLGGSASESRLTPKATSHSRLGGTSTMRSHKLSSTTFNSTYKRSGTPANDYQRYNEFGSPRSARTLSFLGDESVEFVDRRDIPAGLGDEEVDETWEGLENVRACCDGKHDVGSLSRRSGSSAHHPHHHHHSHSSRRSGLLSDAESRSMPPSPGYGQRSRSKSALGTVGSTFSRRLNNSSSTSLGSNSRSGSKTSATAKAGPPVLAPATPLAPITMNVAPR</sequence>
<dbReference type="SUPFAM" id="SSF50729">
    <property type="entry name" value="PH domain-like"/>
    <property type="match status" value="1"/>
</dbReference>
<dbReference type="SMART" id="SM00233">
    <property type="entry name" value="PH"/>
    <property type="match status" value="1"/>
</dbReference>
<dbReference type="GO" id="GO:0015631">
    <property type="term" value="F:tubulin binding"/>
    <property type="evidence" value="ECO:0007669"/>
    <property type="project" value="TreeGrafter"/>
</dbReference>
<feature type="compositionally biased region" description="Low complexity" evidence="2">
    <location>
        <begin position="1656"/>
        <end position="1699"/>
    </location>
</feature>
<dbReference type="Pfam" id="PF12814">
    <property type="entry name" value="Mcp5_PH"/>
    <property type="match status" value="1"/>
</dbReference>
<feature type="compositionally biased region" description="Polar residues" evidence="2">
    <location>
        <begin position="73"/>
        <end position="84"/>
    </location>
</feature>
<dbReference type="GO" id="GO:0005739">
    <property type="term" value="C:mitochondrion"/>
    <property type="evidence" value="ECO:0007669"/>
    <property type="project" value="TreeGrafter"/>
</dbReference>
<feature type="region of interest" description="Disordered" evidence="2">
    <location>
        <begin position="627"/>
        <end position="665"/>
    </location>
</feature>
<organism evidence="4">
    <name type="scientific">Microbotryum lychnidis-dioicae (strain p1A1 Lamole / MvSl-1064)</name>
    <name type="common">Anther smut fungus</name>
    <dbReference type="NCBI Taxonomy" id="683840"/>
    <lineage>
        <taxon>Eukaryota</taxon>
        <taxon>Fungi</taxon>
        <taxon>Dikarya</taxon>
        <taxon>Basidiomycota</taxon>
        <taxon>Pucciniomycotina</taxon>
        <taxon>Microbotryomycetes</taxon>
        <taxon>Microbotryales</taxon>
        <taxon>Microbotryaceae</taxon>
        <taxon>Microbotryum</taxon>
    </lineage>
</organism>
<dbReference type="InterPro" id="IPR053005">
    <property type="entry name" value="Nuclear_Pos-Cytoskel_Interact"/>
</dbReference>